<proteinExistence type="predicted"/>
<gene>
    <name evidence="2" type="ORF">BDV96DRAFT_651716</name>
</gene>
<feature type="transmembrane region" description="Helical" evidence="1">
    <location>
        <begin position="244"/>
        <end position="269"/>
    </location>
</feature>
<evidence type="ECO:0000256" key="1">
    <source>
        <dbReference type="SAM" id="Phobius"/>
    </source>
</evidence>
<feature type="transmembrane region" description="Helical" evidence="1">
    <location>
        <begin position="396"/>
        <end position="416"/>
    </location>
</feature>
<keyword evidence="3" id="KW-1185">Reference proteome</keyword>
<name>A0A6A5YRM0_9PLEO</name>
<keyword evidence="1" id="KW-1133">Transmembrane helix</keyword>
<feature type="transmembrane region" description="Helical" evidence="1">
    <location>
        <begin position="422"/>
        <end position="443"/>
    </location>
</feature>
<accession>A0A6A5YRM0</accession>
<protein>
    <submittedName>
        <fullName evidence="2">Uncharacterized protein</fullName>
    </submittedName>
</protein>
<keyword evidence="1" id="KW-0812">Transmembrane</keyword>
<evidence type="ECO:0000313" key="2">
    <source>
        <dbReference type="EMBL" id="KAF2109746.1"/>
    </source>
</evidence>
<reference evidence="2" key="1">
    <citation type="journal article" date="2020" name="Stud. Mycol.">
        <title>101 Dothideomycetes genomes: a test case for predicting lifestyles and emergence of pathogens.</title>
        <authorList>
            <person name="Haridas S."/>
            <person name="Albert R."/>
            <person name="Binder M."/>
            <person name="Bloem J."/>
            <person name="Labutti K."/>
            <person name="Salamov A."/>
            <person name="Andreopoulos B."/>
            <person name="Baker S."/>
            <person name="Barry K."/>
            <person name="Bills G."/>
            <person name="Bluhm B."/>
            <person name="Cannon C."/>
            <person name="Castanera R."/>
            <person name="Culley D."/>
            <person name="Daum C."/>
            <person name="Ezra D."/>
            <person name="Gonzalez J."/>
            <person name="Henrissat B."/>
            <person name="Kuo A."/>
            <person name="Liang C."/>
            <person name="Lipzen A."/>
            <person name="Lutzoni F."/>
            <person name="Magnuson J."/>
            <person name="Mondo S."/>
            <person name="Nolan M."/>
            <person name="Ohm R."/>
            <person name="Pangilinan J."/>
            <person name="Park H.-J."/>
            <person name="Ramirez L."/>
            <person name="Alfaro M."/>
            <person name="Sun H."/>
            <person name="Tritt A."/>
            <person name="Yoshinaga Y."/>
            <person name="Zwiers L.-H."/>
            <person name="Turgeon B."/>
            <person name="Goodwin S."/>
            <person name="Spatafora J."/>
            <person name="Crous P."/>
            <person name="Grigoriev I."/>
        </authorList>
    </citation>
    <scope>NUCLEOTIDE SEQUENCE</scope>
    <source>
        <strain evidence="2">CBS 627.86</strain>
    </source>
</reference>
<dbReference type="Proteomes" id="UP000799770">
    <property type="component" value="Unassembled WGS sequence"/>
</dbReference>
<keyword evidence="1" id="KW-0472">Membrane</keyword>
<feature type="transmembrane region" description="Helical" evidence="1">
    <location>
        <begin position="129"/>
        <end position="147"/>
    </location>
</feature>
<dbReference type="EMBL" id="ML977341">
    <property type="protein sequence ID" value="KAF2109746.1"/>
    <property type="molecule type" value="Genomic_DNA"/>
</dbReference>
<feature type="transmembrane region" description="Helical" evidence="1">
    <location>
        <begin position="281"/>
        <end position="300"/>
    </location>
</feature>
<sequence>MRALPLEAFASSILQSLSVFRHLYRVSSRPLSRARSYIQTYLKWYLVILLVLWLTPPTSAEDQILNCSSITDNYVGNAQLKFQFRDWVNRGLCIRHGTDGGGPIKTFQCYSRLQYVISNNLNEIRKAEYSGAAGVLALLPTIGALLGTPTNEIWRLLTMIPFGGVLAMACSFGGAILPVKIKDYESAFMEKNIKGDLRAMESTLSLPLTKTENVNSRIKQRASILMDKIQQKLQSKKQRKVPKMYILVGLSGMFVLLAAAHVAMIVVELGAVLPWWCISKWWVHLWYMMVILSAAADNYVQLPFQRQWRLCLSDVPYDLAVTGGDFIGERISGGKDPTNDIETNLPQLKTLKTGSVRFIGPPQSNAEPCNVLFVLVSVTSQSHNWRQTFTRSLSKIISIAVFIVGTACFASAQLLSIAMATFVLACVLGAGVFGRAITSWIVAGIETADPMIHFVAETELEAHFILAQLFAIQLEDTAALKRRQVQVELNGHVFLDQRRITSRSTLAARALGILNKPYDLAKSVYKFSSEDEMMDDLENQDSGSGSGTGIAAALPLLRVAQRGKSAAVSDVDESLRVTERVLSRQSS</sequence>
<organism evidence="2 3">
    <name type="scientific">Lophiotrema nucula</name>
    <dbReference type="NCBI Taxonomy" id="690887"/>
    <lineage>
        <taxon>Eukaryota</taxon>
        <taxon>Fungi</taxon>
        <taxon>Dikarya</taxon>
        <taxon>Ascomycota</taxon>
        <taxon>Pezizomycotina</taxon>
        <taxon>Dothideomycetes</taxon>
        <taxon>Pleosporomycetidae</taxon>
        <taxon>Pleosporales</taxon>
        <taxon>Lophiotremataceae</taxon>
        <taxon>Lophiotrema</taxon>
    </lineage>
</organism>
<dbReference type="OrthoDB" id="5382699at2759"/>
<feature type="transmembrane region" description="Helical" evidence="1">
    <location>
        <begin position="153"/>
        <end position="179"/>
    </location>
</feature>
<evidence type="ECO:0000313" key="3">
    <source>
        <dbReference type="Proteomes" id="UP000799770"/>
    </source>
</evidence>
<dbReference type="AlphaFoldDB" id="A0A6A5YRM0"/>